<comment type="caution">
    <text evidence="1">The sequence shown here is derived from an EMBL/GenBank/DDBJ whole genome shotgun (WGS) entry which is preliminary data.</text>
</comment>
<name>A0AAP0K4A8_9MAGN</name>
<reference evidence="1 2" key="1">
    <citation type="submission" date="2024-01" db="EMBL/GenBank/DDBJ databases">
        <title>Genome assemblies of Stephania.</title>
        <authorList>
            <person name="Yang L."/>
        </authorList>
    </citation>
    <scope>NUCLEOTIDE SEQUENCE [LARGE SCALE GENOMIC DNA]</scope>
    <source>
        <strain evidence="1">QJT</strain>
        <tissue evidence="1">Leaf</tissue>
    </source>
</reference>
<gene>
    <name evidence="1" type="ORF">Sjap_005535</name>
</gene>
<evidence type="ECO:0000313" key="1">
    <source>
        <dbReference type="EMBL" id="KAK9145632.1"/>
    </source>
</evidence>
<protein>
    <submittedName>
        <fullName evidence="1">Uncharacterized protein</fullName>
    </submittedName>
</protein>
<proteinExistence type="predicted"/>
<accession>A0AAP0K4A8</accession>
<sequence>MYDMGKCEAVFNFFIFVFLGGKKVVLRINVKETKGDSSSDRDNAYNDEDCRSEECIDLIEYNDGHIFDINKPPFFDDNDDAIVKEKVVFGYDGRVLEVTLVKSKSQVSVVVSCDEASSTKIRGCRDEVDNYLVEKVVETKVQFAATKHFCSVTDDMDEELVGTLIKTLMSFVKRTVIDCHSVPMLESQFLKISPASVECSDE</sequence>
<evidence type="ECO:0000313" key="2">
    <source>
        <dbReference type="Proteomes" id="UP001417504"/>
    </source>
</evidence>
<dbReference type="Proteomes" id="UP001417504">
    <property type="component" value="Unassembled WGS sequence"/>
</dbReference>
<dbReference type="AlphaFoldDB" id="A0AAP0K4A8"/>
<keyword evidence="2" id="KW-1185">Reference proteome</keyword>
<organism evidence="1 2">
    <name type="scientific">Stephania japonica</name>
    <dbReference type="NCBI Taxonomy" id="461633"/>
    <lineage>
        <taxon>Eukaryota</taxon>
        <taxon>Viridiplantae</taxon>
        <taxon>Streptophyta</taxon>
        <taxon>Embryophyta</taxon>
        <taxon>Tracheophyta</taxon>
        <taxon>Spermatophyta</taxon>
        <taxon>Magnoliopsida</taxon>
        <taxon>Ranunculales</taxon>
        <taxon>Menispermaceae</taxon>
        <taxon>Menispermoideae</taxon>
        <taxon>Cissampelideae</taxon>
        <taxon>Stephania</taxon>
    </lineage>
</organism>
<dbReference type="EMBL" id="JBBNAE010000002">
    <property type="protein sequence ID" value="KAK9145632.1"/>
    <property type="molecule type" value="Genomic_DNA"/>
</dbReference>